<keyword evidence="3" id="KW-0472">Membrane</keyword>
<comment type="caution">
    <text evidence="4">The sequence shown here is derived from an EMBL/GenBank/DDBJ whole genome shotgun (WGS) entry which is preliminary data.</text>
</comment>
<dbReference type="EMBL" id="MFEL01000009">
    <property type="protein sequence ID" value="OGE81292.1"/>
    <property type="molecule type" value="Genomic_DNA"/>
</dbReference>
<proteinExistence type="predicted"/>
<feature type="transmembrane region" description="Helical" evidence="3">
    <location>
        <begin position="12"/>
        <end position="31"/>
    </location>
</feature>
<dbReference type="STRING" id="1817825.A2720_03455"/>
<protein>
    <submittedName>
        <fullName evidence="4">Uncharacterized protein</fullName>
    </submittedName>
</protein>
<keyword evidence="3" id="KW-1133">Transmembrane helix</keyword>
<evidence type="ECO:0000313" key="5">
    <source>
        <dbReference type="Proteomes" id="UP000178892"/>
    </source>
</evidence>
<evidence type="ECO:0000256" key="1">
    <source>
        <dbReference type="SAM" id="Coils"/>
    </source>
</evidence>
<reference evidence="4 5" key="1">
    <citation type="journal article" date="2016" name="Nat. Commun.">
        <title>Thousands of microbial genomes shed light on interconnected biogeochemical processes in an aquifer system.</title>
        <authorList>
            <person name="Anantharaman K."/>
            <person name="Brown C.T."/>
            <person name="Hug L.A."/>
            <person name="Sharon I."/>
            <person name="Castelle C.J."/>
            <person name="Probst A.J."/>
            <person name="Thomas B.C."/>
            <person name="Singh A."/>
            <person name="Wilkins M.J."/>
            <person name="Karaoz U."/>
            <person name="Brodie E.L."/>
            <person name="Williams K.H."/>
            <person name="Hubbard S.S."/>
            <person name="Banfield J.F."/>
        </authorList>
    </citation>
    <scope>NUCLEOTIDE SEQUENCE [LARGE SCALE GENOMIC DNA]</scope>
</reference>
<evidence type="ECO:0000256" key="3">
    <source>
        <dbReference type="SAM" id="Phobius"/>
    </source>
</evidence>
<dbReference type="Proteomes" id="UP000178892">
    <property type="component" value="Unassembled WGS sequence"/>
</dbReference>
<keyword evidence="1" id="KW-0175">Coiled coil</keyword>
<sequence>MLNFFQAIFTKVVSVVASVIIAVGIVHVPPIPDLPMVVENEPQVAGVVEDQASNDTDQEIEKLKKEIEALKNKPTPAPVVRNQPIPPPAPTPAPAPVQAPPPVAAPVQVPVPKPQVDSSLKIAQCQATARAQVDTELNKAYLATEALTKDVIAKYDAQIKSLQDANYEYYQSELNQPGTGGLTPADYLESLERAAHIYDGAIAQYEAKKREINLMLQQTKEQMKKAGEQSYNRLYLTCLNS</sequence>
<gene>
    <name evidence="4" type="ORF">A2720_03455</name>
</gene>
<feature type="region of interest" description="Disordered" evidence="2">
    <location>
        <begin position="73"/>
        <end position="98"/>
    </location>
</feature>
<keyword evidence="3" id="KW-0812">Transmembrane</keyword>
<feature type="compositionally biased region" description="Pro residues" evidence="2">
    <location>
        <begin position="84"/>
        <end position="98"/>
    </location>
</feature>
<accession>A0A1F5NUT9</accession>
<dbReference type="AlphaFoldDB" id="A0A1F5NUT9"/>
<evidence type="ECO:0000256" key="2">
    <source>
        <dbReference type="SAM" id="MobiDB-lite"/>
    </source>
</evidence>
<organism evidence="4 5">
    <name type="scientific">Candidatus Doudnabacteria bacterium RIFCSPHIGHO2_01_FULL_46_24</name>
    <dbReference type="NCBI Taxonomy" id="1817825"/>
    <lineage>
        <taxon>Bacteria</taxon>
        <taxon>Candidatus Doudnaibacteriota</taxon>
    </lineage>
</organism>
<evidence type="ECO:0000313" key="4">
    <source>
        <dbReference type="EMBL" id="OGE81292.1"/>
    </source>
</evidence>
<name>A0A1F5NUT9_9BACT</name>
<feature type="coiled-coil region" evidence="1">
    <location>
        <begin position="188"/>
        <end position="229"/>
    </location>
</feature>